<dbReference type="Gene3D" id="3.40.50.450">
    <property type="match status" value="1"/>
</dbReference>
<evidence type="ECO:0000259" key="2">
    <source>
        <dbReference type="Pfam" id="PF02481"/>
    </source>
</evidence>
<evidence type="ECO:0000313" key="5">
    <source>
        <dbReference type="Proteomes" id="UP000468581"/>
    </source>
</evidence>
<dbReference type="Pfam" id="PF17782">
    <property type="entry name" value="WHD_DprA"/>
    <property type="match status" value="1"/>
</dbReference>
<protein>
    <submittedName>
        <fullName evidence="4">DNA-protecting protein DprA</fullName>
    </submittedName>
</protein>
<gene>
    <name evidence="4" type="primary">dprA</name>
    <name evidence="4" type="ORF">GWK08_07110</name>
</gene>
<dbReference type="RefSeq" id="WP_163606198.1">
    <property type="nucleotide sequence ID" value="NZ_JAABOO010000001.1"/>
</dbReference>
<dbReference type="InterPro" id="IPR010994">
    <property type="entry name" value="RuvA_2-like"/>
</dbReference>
<sequence length="367" mass="41108">MTESELITTLALQHVPYIGDIIAKKLIGHCGSPAEVFKEKRSKLLKINGVGSRNIADLWNPDHFRAAEKEMEFILKNRIGHSYFEEEEYPERLKHCVDGPILIFKKGHTDIRNKKVISVVGTRQVTAYGLSVCEKLIEELSVLDPVIVSGFAYGVDIIAHRAAVKNGLQTIGCLAHGLNQVYPKEHKKYRKQIEEKGGFITDFWSTAHPDKENFIKRNRIIAGLSEATIVIESAEKGGSLITADLANSYNREVFAVPGRTGDRYSRGCNDLIRSQKAHLLSSVADLIYILGWELEQKEVPAVQKKLFAELDPTEKIIYDFLLQNGKELLDIIALKCALPVHKVAASLLEMELKGVIRPLPGKLYEII</sequence>
<dbReference type="AlphaFoldDB" id="A0A6P0UKY2"/>
<proteinExistence type="inferred from homology"/>
<feature type="domain" description="DprA winged helix" evidence="3">
    <location>
        <begin position="329"/>
        <end position="362"/>
    </location>
</feature>
<feature type="domain" description="Smf/DprA SLOG" evidence="2">
    <location>
        <begin position="84"/>
        <end position="288"/>
    </location>
</feature>
<dbReference type="InterPro" id="IPR041614">
    <property type="entry name" value="DprA_WH"/>
</dbReference>
<dbReference type="NCBIfam" id="TIGR00732">
    <property type="entry name" value="dprA"/>
    <property type="match status" value="1"/>
</dbReference>
<keyword evidence="5" id="KW-1185">Reference proteome</keyword>
<dbReference type="SUPFAM" id="SSF47781">
    <property type="entry name" value="RuvA domain 2-like"/>
    <property type="match status" value="1"/>
</dbReference>
<name>A0A6P0UKY2_9FLAO</name>
<dbReference type="PANTHER" id="PTHR43022:SF1">
    <property type="entry name" value="PROTEIN SMF"/>
    <property type="match status" value="1"/>
</dbReference>
<evidence type="ECO:0000259" key="3">
    <source>
        <dbReference type="Pfam" id="PF17782"/>
    </source>
</evidence>
<dbReference type="InterPro" id="IPR036388">
    <property type="entry name" value="WH-like_DNA-bd_sf"/>
</dbReference>
<dbReference type="EMBL" id="JAABOO010000001">
    <property type="protein sequence ID" value="NER13202.1"/>
    <property type="molecule type" value="Genomic_DNA"/>
</dbReference>
<dbReference type="Proteomes" id="UP000468581">
    <property type="component" value="Unassembled WGS sequence"/>
</dbReference>
<evidence type="ECO:0000256" key="1">
    <source>
        <dbReference type="ARBA" id="ARBA00006525"/>
    </source>
</evidence>
<dbReference type="Pfam" id="PF02481">
    <property type="entry name" value="DNA_processg_A"/>
    <property type="match status" value="1"/>
</dbReference>
<dbReference type="Gene3D" id="1.10.10.10">
    <property type="entry name" value="Winged helix-like DNA-binding domain superfamily/Winged helix DNA-binding domain"/>
    <property type="match status" value="1"/>
</dbReference>
<comment type="similarity">
    <text evidence="1">Belongs to the DprA/Smf family.</text>
</comment>
<evidence type="ECO:0000313" key="4">
    <source>
        <dbReference type="EMBL" id="NER13202.1"/>
    </source>
</evidence>
<dbReference type="InterPro" id="IPR003488">
    <property type="entry name" value="DprA"/>
</dbReference>
<dbReference type="SUPFAM" id="SSF102405">
    <property type="entry name" value="MCP/YpsA-like"/>
    <property type="match status" value="1"/>
</dbReference>
<dbReference type="InterPro" id="IPR057666">
    <property type="entry name" value="DrpA_SLOG"/>
</dbReference>
<dbReference type="PANTHER" id="PTHR43022">
    <property type="entry name" value="PROTEIN SMF"/>
    <property type="match status" value="1"/>
</dbReference>
<accession>A0A6P0UKY2</accession>
<reference evidence="4 5" key="1">
    <citation type="submission" date="2020-01" db="EMBL/GenBank/DDBJ databases">
        <title>Leptobacterium flavescens.</title>
        <authorList>
            <person name="Wang G."/>
        </authorList>
    </citation>
    <scope>NUCLEOTIDE SEQUENCE [LARGE SCALE GENOMIC DNA]</scope>
    <source>
        <strain evidence="4 5">KCTC 22160</strain>
    </source>
</reference>
<organism evidence="4 5">
    <name type="scientific">Leptobacterium flavescens</name>
    <dbReference type="NCBI Taxonomy" id="472055"/>
    <lineage>
        <taxon>Bacteria</taxon>
        <taxon>Pseudomonadati</taxon>
        <taxon>Bacteroidota</taxon>
        <taxon>Flavobacteriia</taxon>
        <taxon>Flavobacteriales</taxon>
        <taxon>Flavobacteriaceae</taxon>
        <taxon>Leptobacterium</taxon>
    </lineage>
</organism>
<dbReference type="GO" id="GO:0009294">
    <property type="term" value="P:DNA-mediated transformation"/>
    <property type="evidence" value="ECO:0007669"/>
    <property type="project" value="InterPro"/>
</dbReference>
<comment type="caution">
    <text evidence="4">The sequence shown here is derived from an EMBL/GenBank/DDBJ whole genome shotgun (WGS) entry which is preliminary data.</text>
</comment>